<gene>
    <name evidence="5 10" type="primary">cheB</name>
    <name evidence="10" type="ORF">APE01nite_16860</name>
</gene>
<dbReference type="SUPFAM" id="SSF52738">
    <property type="entry name" value="Methylesterase CheB, C-terminal domain"/>
    <property type="match status" value="1"/>
</dbReference>
<feature type="domain" description="CheB-type methylesterase" evidence="9">
    <location>
        <begin position="155"/>
        <end position="344"/>
    </location>
</feature>
<evidence type="ECO:0000256" key="6">
    <source>
        <dbReference type="PROSITE-ProRule" id="PRU00050"/>
    </source>
</evidence>
<dbReference type="SMART" id="SM00448">
    <property type="entry name" value="REC"/>
    <property type="match status" value="1"/>
</dbReference>
<feature type="active site" evidence="5 6">
    <location>
        <position position="291"/>
    </location>
</feature>
<comment type="similarity">
    <text evidence="5">Belongs to the CheB family.</text>
</comment>
<dbReference type="InterPro" id="IPR000673">
    <property type="entry name" value="Sig_transdc_resp-reg_Me-estase"/>
</dbReference>
<dbReference type="GO" id="GO:0008984">
    <property type="term" value="F:protein-glutamate methylesterase activity"/>
    <property type="evidence" value="ECO:0007669"/>
    <property type="project" value="UniProtKB-UniRule"/>
</dbReference>
<evidence type="ECO:0000313" key="11">
    <source>
        <dbReference type="Proteomes" id="UP000317730"/>
    </source>
</evidence>
<reference evidence="10 11" key="1">
    <citation type="submission" date="2019-06" db="EMBL/GenBank/DDBJ databases">
        <title>Whole genome shotgun sequence of Acetobacter peroxydans NBRC 13755.</title>
        <authorList>
            <person name="Hosoyama A."/>
            <person name="Uohara A."/>
            <person name="Ohji S."/>
            <person name="Ichikawa N."/>
        </authorList>
    </citation>
    <scope>NUCLEOTIDE SEQUENCE [LARGE SCALE GENOMIC DNA]</scope>
    <source>
        <strain evidence="10 11">NBRC 13755</strain>
    </source>
</reference>
<feature type="active site" evidence="5 6">
    <location>
        <position position="167"/>
    </location>
</feature>
<dbReference type="Gene3D" id="3.40.50.180">
    <property type="entry name" value="Methylesterase CheB, C-terminal domain"/>
    <property type="match status" value="1"/>
</dbReference>
<proteinExistence type="inferred from homology"/>
<dbReference type="EMBL" id="BJMV01000008">
    <property type="protein sequence ID" value="GEB85889.1"/>
    <property type="molecule type" value="Genomic_DNA"/>
</dbReference>
<keyword evidence="1 5" id="KW-0963">Cytoplasm</keyword>
<dbReference type="GO" id="GO:0006935">
    <property type="term" value="P:chemotaxis"/>
    <property type="evidence" value="ECO:0007669"/>
    <property type="project" value="UniProtKB-UniRule"/>
</dbReference>
<feature type="modified residue" description="4-aspartylphosphate" evidence="5 7">
    <location>
        <position position="57"/>
    </location>
</feature>
<name>A0A4Y3TWQ0_9PROT</name>
<dbReference type="SUPFAM" id="SSF52172">
    <property type="entry name" value="CheY-like"/>
    <property type="match status" value="1"/>
</dbReference>
<dbReference type="Gene3D" id="3.40.50.2300">
    <property type="match status" value="1"/>
</dbReference>
<dbReference type="RefSeq" id="WP_141376510.1">
    <property type="nucleotide sequence ID" value="NZ_BAPL01000030.1"/>
</dbReference>
<keyword evidence="5 7" id="KW-0597">Phosphoprotein</keyword>
<dbReference type="PROSITE" id="PS50110">
    <property type="entry name" value="RESPONSE_REGULATORY"/>
    <property type="match status" value="1"/>
</dbReference>
<protein>
    <recommendedName>
        <fullName evidence="5">Protein-glutamate methylesterase/protein-glutamine glutaminase</fullName>
        <ecNumber evidence="5">3.1.1.61</ecNumber>
        <ecNumber evidence="5">3.5.1.44</ecNumber>
    </recommendedName>
</protein>
<evidence type="ECO:0000259" key="8">
    <source>
        <dbReference type="PROSITE" id="PS50110"/>
    </source>
</evidence>
<evidence type="ECO:0000256" key="5">
    <source>
        <dbReference type="HAMAP-Rule" id="MF_00099"/>
    </source>
</evidence>
<dbReference type="Pfam" id="PF00072">
    <property type="entry name" value="Response_reg"/>
    <property type="match status" value="1"/>
</dbReference>
<dbReference type="EC" id="3.1.1.61" evidence="5"/>
<comment type="subcellular location">
    <subcellularLocation>
        <location evidence="5">Cytoplasm</location>
    </subcellularLocation>
</comment>
<evidence type="ECO:0000256" key="7">
    <source>
        <dbReference type="PROSITE-ProRule" id="PRU00169"/>
    </source>
</evidence>
<comment type="PTM">
    <text evidence="5">Phosphorylated by CheA. Phosphorylation of the N-terminal regulatory domain activates the methylesterase activity.</text>
</comment>
<keyword evidence="3 5" id="KW-0378">Hydrolase</keyword>
<dbReference type="InterPro" id="IPR035909">
    <property type="entry name" value="CheB_C"/>
</dbReference>
<dbReference type="InterPro" id="IPR011006">
    <property type="entry name" value="CheY-like_superfamily"/>
</dbReference>
<dbReference type="CDD" id="cd16432">
    <property type="entry name" value="CheB_Rec"/>
    <property type="match status" value="1"/>
</dbReference>
<keyword evidence="11" id="KW-1185">Reference proteome</keyword>
<dbReference type="CDD" id="cd17541">
    <property type="entry name" value="REC_CheB-like"/>
    <property type="match status" value="1"/>
</dbReference>
<dbReference type="Proteomes" id="UP000317730">
    <property type="component" value="Unassembled WGS sequence"/>
</dbReference>
<evidence type="ECO:0000256" key="3">
    <source>
        <dbReference type="ARBA" id="ARBA00022801"/>
    </source>
</evidence>
<dbReference type="PROSITE" id="PS50122">
    <property type="entry name" value="CHEB"/>
    <property type="match status" value="1"/>
</dbReference>
<comment type="function">
    <text evidence="5">Involved in chemotaxis. Part of a chemotaxis signal transduction system that modulates chemotaxis in response to various stimuli. Catalyzes the demethylation of specific methylglutamate residues introduced into the chemoreceptors (methyl-accepting chemotaxis proteins or MCP) by CheR. Also mediates the irreversible deamidation of specific glutamine residues to glutamic acid.</text>
</comment>
<dbReference type="PIRSF" id="PIRSF000876">
    <property type="entry name" value="RR_chemtxs_CheB"/>
    <property type="match status" value="1"/>
</dbReference>
<organism evidence="10 11">
    <name type="scientific">Acetobacter peroxydans</name>
    <dbReference type="NCBI Taxonomy" id="104098"/>
    <lineage>
        <taxon>Bacteria</taxon>
        <taxon>Pseudomonadati</taxon>
        <taxon>Pseudomonadota</taxon>
        <taxon>Alphaproteobacteria</taxon>
        <taxon>Acetobacterales</taxon>
        <taxon>Acetobacteraceae</taxon>
        <taxon>Acetobacter</taxon>
    </lineage>
</organism>
<comment type="catalytic activity">
    <reaction evidence="5">
        <text>L-glutaminyl-[protein] + H2O = L-glutamyl-[protein] + NH4(+)</text>
        <dbReference type="Rhea" id="RHEA:16441"/>
        <dbReference type="Rhea" id="RHEA-COMP:10207"/>
        <dbReference type="Rhea" id="RHEA-COMP:10208"/>
        <dbReference type="ChEBI" id="CHEBI:15377"/>
        <dbReference type="ChEBI" id="CHEBI:28938"/>
        <dbReference type="ChEBI" id="CHEBI:29973"/>
        <dbReference type="ChEBI" id="CHEBI:30011"/>
        <dbReference type="EC" id="3.5.1.44"/>
    </reaction>
</comment>
<dbReference type="EC" id="3.5.1.44" evidence="5"/>
<dbReference type="Pfam" id="PF01339">
    <property type="entry name" value="CheB_methylest"/>
    <property type="match status" value="1"/>
</dbReference>
<dbReference type="PANTHER" id="PTHR42872:SF6">
    <property type="entry name" value="PROTEIN-GLUTAMATE METHYLESTERASE_PROTEIN-GLUTAMINE GLUTAMINASE"/>
    <property type="match status" value="1"/>
</dbReference>
<dbReference type="InterPro" id="IPR001789">
    <property type="entry name" value="Sig_transdc_resp-reg_receiver"/>
</dbReference>
<evidence type="ECO:0000313" key="10">
    <source>
        <dbReference type="EMBL" id="GEB85889.1"/>
    </source>
</evidence>
<dbReference type="PANTHER" id="PTHR42872">
    <property type="entry name" value="PROTEIN-GLUTAMATE METHYLESTERASE/PROTEIN-GLUTAMINE GLUTAMINASE"/>
    <property type="match status" value="1"/>
</dbReference>
<keyword evidence="2 5" id="KW-0145">Chemotaxis</keyword>
<feature type="active site" evidence="5 6">
    <location>
        <position position="193"/>
    </location>
</feature>
<feature type="domain" description="Response regulatory" evidence="8">
    <location>
        <begin position="6"/>
        <end position="123"/>
    </location>
</feature>
<dbReference type="HAMAP" id="MF_00099">
    <property type="entry name" value="CheB_chemtxs"/>
    <property type="match status" value="1"/>
</dbReference>
<comment type="domain">
    <text evidence="5">Contains a C-terminal catalytic domain, and an N-terminal region which modulates catalytic activity.</text>
</comment>
<dbReference type="InterPro" id="IPR008248">
    <property type="entry name" value="CheB-like"/>
</dbReference>
<dbReference type="OrthoDB" id="9793421at2"/>
<accession>A0A4Y3TWQ0</accession>
<comment type="catalytic activity">
    <reaction evidence="4 5">
        <text>[protein]-L-glutamate 5-O-methyl ester + H2O = L-glutamyl-[protein] + methanol + H(+)</text>
        <dbReference type="Rhea" id="RHEA:23236"/>
        <dbReference type="Rhea" id="RHEA-COMP:10208"/>
        <dbReference type="Rhea" id="RHEA-COMP:10311"/>
        <dbReference type="ChEBI" id="CHEBI:15377"/>
        <dbReference type="ChEBI" id="CHEBI:15378"/>
        <dbReference type="ChEBI" id="CHEBI:17790"/>
        <dbReference type="ChEBI" id="CHEBI:29973"/>
        <dbReference type="ChEBI" id="CHEBI:82795"/>
        <dbReference type="EC" id="3.1.1.61"/>
    </reaction>
</comment>
<dbReference type="NCBIfam" id="NF001965">
    <property type="entry name" value="PRK00742.1"/>
    <property type="match status" value="1"/>
</dbReference>
<evidence type="ECO:0000256" key="1">
    <source>
        <dbReference type="ARBA" id="ARBA00022490"/>
    </source>
</evidence>
<evidence type="ECO:0000259" key="9">
    <source>
        <dbReference type="PROSITE" id="PS50122"/>
    </source>
</evidence>
<dbReference type="GO" id="GO:0005737">
    <property type="term" value="C:cytoplasm"/>
    <property type="evidence" value="ECO:0007669"/>
    <property type="project" value="UniProtKB-SubCell"/>
</dbReference>
<sequence>MEQPVKVLVVDDSRTIRALIRRSFAQYPQIVICGEAANPIEARDLIIKDQPDVITLDVEMPGMNGLQFLEKIMRLRPIPVVMVSALTARGAETAITALQMGAFDCFPKPVSVMGADAFAGLAALVIQAAHSCPGARVAAANQAASVKPHSPERSWARGFDLIAIGSSTGGVEALEQVLVGFPQQSPPIVICQHMPALFTASFANRLDQKITALSIAEGRDGEVLSRGDVRIAPGGGRHMVVERRDGHYVTRLVSAPPVNGHCPSVDVLFDSVADSVGREALGIILTGMGQDGAEGLLAMKRAGAQTMAQDKASSVVYGMPRVAAEIGAAEHIVPLSQIAAAAMAMRVH</sequence>
<comment type="caution">
    <text evidence="10">The sequence shown here is derived from an EMBL/GenBank/DDBJ whole genome shotgun (WGS) entry which is preliminary data.</text>
</comment>
<evidence type="ECO:0000256" key="2">
    <source>
        <dbReference type="ARBA" id="ARBA00022500"/>
    </source>
</evidence>
<dbReference type="GO" id="GO:0050568">
    <property type="term" value="F:protein-glutamine glutaminase activity"/>
    <property type="evidence" value="ECO:0007669"/>
    <property type="project" value="UniProtKB-UniRule"/>
</dbReference>
<evidence type="ECO:0000256" key="4">
    <source>
        <dbReference type="ARBA" id="ARBA00048267"/>
    </source>
</evidence>
<dbReference type="GO" id="GO:0000156">
    <property type="term" value="F:phosphorelay response regulator activity"/>
    <property type="evidence" value="ECO:0007669"/>
    <property type="project" value="InterPro"/>
</dbReference>
<dbReference type="AlphaFoldDB" id="A0A4Y3TWQ0"/>